<keyword evidence="12" id="KW-1185">Reference proteome</keyword>
<reference evidence="11" key="1">
    <citation type="submission" date="2021-02" db="EMBL/GenBank/DDBJ databases">
        <authorList>
            <person name="Nowell W R."/>
        </authorList>
    </citation>
    <scope>NUCLEOTIDE SEQUENCE</scope>
</reference>
<evidence type="ECO:0000256" key="3">
    <source>
        <dbReference type="ARBA" id="ARBA00022989"/>
    </source>
</evidence>
<proteinExistence type="predicted"/>
<dbReference type="GO" id="GO:0004930">
    <property type="term" value="F:G protein-coupled receptor activity"/>
    <property type="evidence" value="ECO:0007669"/>
    <property type="project" value="UniProtKB-KW"/>
</dbReference>
<evidence type="ECO:0000256" key="2">
    <source>
        <dbReference type="ARBA" id="ARBA00022692"/>
    </source>
</evidence>
<dbReference type="PANTHER" id="PTHR24243:SF208">
    <property type="entry name" value="PYROKININ-1 RECEPTOR"/>
    <property type="match status" value="1"/>
</dbReference>
<evidence type="ECO:0000259" key="9">
    <source>
        <dbReference type="PROSITE" id="PS50262"/>
    </source>
</evidence>
<keyword evidence="6" id="KW-0675">Receptor</keyword>
<dbReference type="EMBL" id="CAJNOJ010000088">
    <property type="protein sequence ID" value="CAF1077684.1"/>
    <property type="molecule type" value="Genomic_DNA"/>
</dbReference>
<evidence type="ECO:0000256" key="4">
    <source>
        <dbReference type="ARBA" id="ARBA00023040"/>
    </source>
</evidence>
<keyword evidence="4" id="KW-0297">G-protein coupled receptor</keyword>
<protein>
    <recommendedName>
        <fullName evidence="9">G-protein coupled receptors family 1 profile domain-containing protein</fullName>
    </recommendedName>
</protein>
<dbReference type="GO" id="GO:0016020">
    <property type="term" value="C:membrane"/>
    <property type="evidence" value="ECO:0007669"/>
    <property type="project" value="UniProtKB-SubCell"/>
</dbReference>
<feature type="domain" description="G-protein coupled receptors family 1 profile" evidence="9">
    <location>
        <begin position="32"/>
        <end position="286"/>
    </location>
</feature>
<keyword evidence="2 8" id="KW-0812">Transmembrane</keyword>
<feature type="transmembrane region" description="Helical" evidence="8">
    <location>
        <begin position="179"/>
        <end position="201"/>
    </location>
</feature>
<evidence type="ECO:0000256" key="5">
    <source>
        <dbReference type="ARBA" id="ARBA00023136"/>
    </source>
</evidence>
<keyword evidence="7" id="KW-0807">Transducer</keyword>
<feature type="transmembrane region" description="Helical" evidence="8">
    <location>
        <begin position="262"/>
        <end position="288"/>
    </location>
</feature>
<dbReference type="EMBL" id="CAJNOR010002189">
    <property type="protein sequence ID" value="CAF1260500.1"/>
    <property type="molecule type" value="Genomic_DNA"/>
</dbReference>
<dbReference type="Gene3D" id="1.20.1070.10">
    <property type="entry name" value="Rhodopsin 7-helix transmembrane proteins"/>
    <property type="match status" value="1"/>
</dbReference>
<dbReference type="SUPFAM" id="SSF81321">
    <property type="entry name" value="Family A G protein-coupled receptor-like"/>
    <property type="match status" value="1"/>
</dbReference>
<dbReference type="PROSITE" id="PS50262">
    <property type="entry name" value="G_PROTEIN_RECEP_F1_2"/>
    <property type="match status" value="1"/>
</dbReference>
<dbReference type="InterPro" id="IPR017452">
    <property type="entry name" value="GPCR_Rhodpsn_7TM"/>
</dbReference>
<comment type="caution">
    <text evidence="11">The sequence shown here is derived from an EMBL/GenBank/DDBJ whole genome shotgun (WGS) entry which is preliminary data.</text>
</comment>
<keyword evidence="3 8" id="KW-1133">Transmembrane helix</keyword>
<name>A0A815ATH2_ADIRI</name>
<dbReference type="OrthoDB" id="2101615at2759"/>
<sequence length="332" mass="38852">MESSLIAVKILQVASLYSTAVGCLTFTAGVIGNAVNILVFLRVAQFRHHRSIFYLIIESISDFLYQFFSITITIFISLYGNDLTNRVLIWCRLKYVFAQSFGLITFSMICFQAVDQFFSTNYRCVLRQIFTYTLAQYTAFGTVCLWLLHSLACSFYVSIIPSIGCIISNSIWIHYVTYVFYPVLVGFLPITIASVFSLLAYRNVRRIVRRQVPIERRRFDQQITAMILLRVICFIIFTLPYITFRIYIVNVPVEQTDLIHYALLQLVQVIIVSIVNLNYAANFYIFFVSSARYRRQVKYVLTKKCWRRWLIWNTKIVHPENLTNYLPNVEME</sequence>
<feature type="transmembrane region" description="Helical" evidence="8">
    <location>
        <begin position="129"/>
        <end position="148"/>
    </location>
</feature>
<dbReference type="PANTHER" id="PTHR24243">
    <property type="entry name" value="G-PROTEIN COUPLED RECEPTOR"/>
    <property type="match status" value="1"/>
</dbReference>
<gene>
    <name evidence="10" type="ORF">EDS130_LOCUS18785</name>
    <name evidence="11" type="ORF">XAT740_LOCUS26752</name>
</gene>
<evidence type="ECO:0000256" key="1">
    <source>
        <dbReference type="ARBA" id="ARBA00004141"/>
    </source>
</evidence>
<feature type="transmembrane region" description="Helical" evidence="8">
    <location>
        <begin position="222"/>
        <end position="242"/>
    </location>
</feature>
<dbReference type="AlphaFoldDB" id="A0A815ATH2"/>
<dbReference type="Proteomes" id="UP000663852">
    <property type="component" value="Unassembled WGS sequence"/>
</dbReference>
<evidence type="ECO:0000256" key="8">
    <source>
        <dbReference type="SAM" id="Phobius"/>
    </source>
</evidence>
<feature type="transmembrane region" description="Helical" evidence="8">
    <location>
        <begin position="155"/>
        <end position="173"/>
    </location>
</feature>
<evidence type="ECO:0000256" key="7">
    <source>
        <dbReference type="ARBA" id="ARBA00023224"/>
    </source>
</evidence>
<evidence type="ECO:0000256" key="6">
    <source>
        <dbReference type="ARBA" id="ARBA00023170"/>
    </source>
</evidence>
<accession>A0A815ATH2</accession>
<keyword evidence="5 8" id="KW-0472">Membrane</keyword>
<organism evidence="11 12">
    <name type="scientific">Adineta ricciae</name>
    <name type="common">Rotifer</name>
    <dbReference type="NCBI Taxonomy" id="249248"/>
    <lineage>
        <taxon>Eukaryota</taxon>
        <taxon>Metazoa</taxon>
        <taxon>Spiralia</taxon>
        <taxon>Gnathifera</taxon>
        <taxon>Rotifera</taxon>
        <taxon>Eurotatoria</taxon>
        <taxon>Bdelloidea</taxon>
        <taxon>Adinetida</taxon>
        <taxon>Adinetidae</taxon>
        <taxon>Adineta</taxon>
    </lineage>
</organism>
<evidence type="ECO:0000313" key="12">
    <source>
        <dbReference type="Proteomes" id="UP000663828"/>
    </source>
</evidence>
<evidence type="ECO:0000313" key="10">
    <source>
        <dbReference type="EMBL" id="CAF1077684.1"/>
    </source>
</evidence>
<dbReference type="Proteomes" id="UP000663828">
    <property type="component" value="Unassembled WGS sequence"/>
</dbReference>
<feature type="transmembrane region" description="Helical" evidence="8">
    <location>
        <begin position="93"/>
        <end position="114"/>
    </location>
</feature>
<feature type="transmembrane region" description="Helical" evidence="8">
    <location>
        <begin position="63"/>
        <end position="81"/>
    </location>
</feature>
<feature type="transmembrane region" description="Helical" evidence="8">
    <location>
        <begin position="21"/>
        <end position="43"/>
    </location>
</feature>
<evidence type="ECO:0000313" key="11">
    <source>
        <dbReference type="EMBL" id="CAF1260500.1"/>
    </source>
</evidence>
<comment type="subcellular location">
    <subcellularLocation>
        <location evidence="1">Membrane</location>
        <topology evidence="1">Multi-pass membrane protein</topology>
    </subcellularLocation>
</comment>